<evidence type="ECO:0000256" key="6">
    <source>
        <dbReference type="ARBA" id="ARBA00022741"/>
    </source>
</evidence>
<dbReference type="InterPro" id="IPR039421">
    <property type="entry name" value="Type_1_exporter"/>
</dbReference>
<dbReference type="SMART" id="SM00382">
    <property type="entry name" value="AAA"/>
    <property type="match status" value="2"/>
</dbReference>
<evidence type="ECO:0000256" key="1">
    <source>
        <dbReference type="ARBA" id="ARBA00004141"/>
    </source>
</evidence>
<proteinExistence type="inferred from homology"/>
<dbReference type="PROSITE" id="PS50929">
    <property type="entry name" value="ABC_TM1F"/>
    <property type="match status" value="2"/>
</dbReference>
<dbReference type="GO" id="GO:0005743">
    <property type="term" value="C:mitochondrial inner membrane"/>
    <property type="evidence" value="ECO:0007669"/>
    <property type="project" value="TreeGrafter"/>
</dbReference>
<dbReference type="PROSITE" id="PS50893">
    <property type="entry name" value="ABC_TRANSPORTER_2"/>
    <property type="match status" value="2"/>
</dbReference>
<feature type="domain" description="ABC transmembrane type-1" evidence="15">
    <location>
        <begin position="796"/>
        <end position="1081"/>
    </location>
</feature>
<feature type="region of interest" description="Disordered" evidence="12">
    <location>
        <begin position="1"/>
        <end position="38"/>
    </location>
</feature>
<feature type="transmembrane region" description="Helical" evidence="13">
    <location>
        <begin position="940"/>
        <end position="961"/>
    </location>
</feature>
<evidence type="ECO:0000256" key="4">
    <source>
        <dbReference type="ARBA" id="ARBA00022692"/>
    </source>
</evidence>
<dbReference type="InterPro" id="IPR003593">
    <property type="entry name" value="AAA+_ATPase"/>
</dbReference>
<protein>
    <submittedName>
        <fullName evidence="16">Uncharacterized protein</fullName>
    </submittedName>
</protein>
<keyword evidence="3" id="KW-0813">Transport</keyword>
<dbReference type="GO" id="GO:0005524">
    <property type="term" value="F:ATP binding"/>
    <property type="evidence" value="ECO:0007669"/>
    <property type="project" value="UniProtKB-KW"/>
</dbReference>
<dbReference type="Pfam" id="PF00005">
    <property type="entry name" value="ABC_tran"/>
    <property type="match status" value="2"/>
</dbReference>
<feature type="transmembrane region" description="Helical" evidence="13">
    <location>
        <begin position="1017"/>
        <end position="1035"/>
    </location>
</feature>
<organism evidence="16 17">
    <name type="scientific">Pinctada imbricata</name>
    <name type="common">Atlantic pearl-oyster</name>
    <name type="synonym">Pinctada martensii</name>
    <dbReference type="NCBI Taxonomy" id="66713"/>
    <lineage>
        <taxon>Eukaryota</taxon>
        <taxon>Metazoa</taxon>
        <taxon>Spiralia</taxon>
        <taxon>Lophotrochozoa</taxon>
        <taxon>Mollusca</taxon>
        <taxon>Bivalvia</taxon>
        <taxon>Autobranchia</taxon>
        <taxon>Pteriomorphia</taxon>
        <taxon>Pterioida</taxon>
        <taxon>Pterioidea</taxon>
        <taxon>Pteriidae</taxon>
        <taxon>Pinctada</taxon>
    </lineage>
</organism>
<dbReference type="PANTHER" id="PTHR43394:SF27">
    <property type="entry name" value="ATP-DEPENDENT TRANSLOCASE ABCB1-LIKE"/>
    <property type="match status" value="1"/>
</dbReference>
<feature type="domain" description="ABC transmembrane type-1" evidence="15">
    <location>
        <begin position="131"/>
        <end position="442"/>
    </location>
</feature>
<accession>A0AA88YN46</accession>
<dbReference type="FunFam" id="3.40.50.300:FF:000205">
    <property type="entry name" value="ABC transporter B family member 4"/>
    <property type="match status" value="1"/>
</dbReference>
<keyword evidence="10 13" id="KW-0472">Membrane</keyword>
<dbReference type="PANTHER" id="PTHR43394">
    <property type="entry name" value="ATP-DEPENDENT PERMEASE MDL1, MITOCHONDRIAL"/>
    <property type="match status" value="1"/>
</dbReference>
<feature type="transmembrane region" description="Helical" evidence="13">
    <location>
        <begin position="834"/>
        <end position="859"/>
    </location>
</feature>
<dbReference type="InterPro" id="IPR011527">
    <property type="entry name" value="ABC1_TM_dom"/>
</dbReference>
<evidence type="ECO:0000256" key="11">
    <source>
        <dbReference type="ARBA" id="ARBA00023180"/>
    </source>
</evidence>
<dbReference type="InterPro" id="IPR036640">
    <property type="entry name" value="ABC1_TM_sf"/>
</dbReference>
<keyword evidence="9 13" id="KW-1133">Transmembrane helix</keyword>
<reference evidence="16" key="1">
    <citation type="submission" date="2019-08" db="EMBL/GenBank/DDBJ databases">
        <title>The improved chromosome-level genome for the pearl oyster Pinctada fucata martensii using PacBio sequencing and Hi-C.</title>
        <authorList>
            <person name="Zheng Z."/>
        </authorList>
    </citation>
    <scope>NUCLEOTIDE SEQUENCE</scope>
    <source>
        <strain evidence="16">ZZ-2019</strain>
        <tissue evidence="16">Adductor muscle</tissue>
    </source>
</reference>
<feature type="transmembrane region" description="Helical" evidence="13">
    <location>
        <begin position="375"/>
        <end position="399"/>
    </location>
</feature>
<gene>
    <name evidence="16" type="ORF">FSP39_020354</name>
</gene>
<name>A0AA88YN46_PINIB</name>
<feature type="compositionally biased region" description="Polar residues" evidence="12">
    <location>
        <begin position="10"/>
        <end position="24"/>
    </location>
</feature>
<dbReference type="SUPFAM" id="SSF90123">
    <property type="entry name" value="ABC transporter transmembrane region"/>
    <property type="match status" value="2"/>
</dbReference>
<dbReference type="PROSITE" id="PS00211">
    <property type="entry name" value="ABC_TRANSPORTER_1"/>
    <property type="match status" value="2"/>
</dbReference>
<keyword evidence="11" id="KW-0325">Glycoprotein</keyword>
<evidence type="ECO:0000259" key="14">
    <source>
        <dbReference type="PROSITE" id="PS50893"/>
    </source>
</evidence>
<dbReference type="Pfam" id="PF00664">
    <property type="entry name" value="ABC_membrane"/>
    <property type="match status" value="2"/>
</dbReference>
<keyword evidence="7" id="KW-0067">ATP-binding</keyword>
<dbReference type="Gene3D" id="3.40.50.300">
    <property type="entry name" value="P-loop containing nucleotide triphosphate hydrolases"/>
    <property type="match status" value="2"/>
</dbReference>
<dbReference type="CDD" id="cd18578">
    <property type="entry name" value="ABC_6TM_Pgp_ABCB1_D2_like"/>
    <property type="match status" value="1"/>
</dbReference>
<keyword evidence="17" id="KW-1185">Reference proteome</keyword>
<evidence type="ECO:0000256" key="8">
    <source>
        <dbReference type="ARBA" id="ARBA00022967"/>
    </source>
</evidence>
<dbReference type="FunFam" id="1.20.1560.10:FF:000009">
    <property type="entry name" value="ABC transporter B family member 1"/>
    <property type="match status" value="1"/>
</dbReference>
<evidence type="ECO:0000256" key="10">
    <source>
        <dbReference type="ARBA" id="ARBA00023136"/>
    </source>
</evidence>
<keyword evidence="4 13" id="KW-0812">Transmembrane</keyword>
<dbReference type="FunFam" id="3.40.50.300:FF:000479">
    <property type="entry name" value="Multidrug resistance protein 1A"/>
    <property type="match status" value="1"/>
</dbReference>
<dbReference type="GO" id="GO:0016887">
    <property type="term" value="F:ATP hydrolysis activity"/>
    <property type="evidence" value="ECO:0007669"/>
    <property type="project" value="InterPro"/>
</dbReference>
<dbReference type="InterPro" id="IPR003439">
    <property type="entry name" value="ABC_transporter-like_ATP-bd"/>
</dbReference>
<feature type="transmembrane region" description="Helical" evidence="13">
    <location>
        <begin position="273"/>
        <end position="292"/>
    </location>
</feature>
<evidence type="ECO:0000256" key="5">
    <source>
        <dbReference type="ARBA" id="ARBA00022737"/>
    </source>
</evidence>
<dbReference type="InterPro" id="IPR017871">
    <property type="entry name" value="ABC_transporter-like_CS"/>
</dbReference>
<evidence type="ECO:0000256" key="7">
    <source>
        <dbReference type="ARBA" id="ARBA00022840"/>
    </source>
</evidence>
<feature type="domain" description="ABC transporter" evidence="14">
    <location>
        <begin position="1116"/>
        <end position="1354"/>
    </location>
</feature>
<dbReference type="EMBL" id="VSWD01000001">
    <property type="protein sequence ID" value="KAK3108991.1"/>
    <property type="molecule type" value="Genomic_DNA"/>
</dbReference>
<feature type="transmembrane region" description="Helical" evidence="13">
    <location>
        <begin position="791"/>
        <end position="814"/>
    </location>
</feature>
<keyword evidence="5" id="KW-0677">Repeat</keyword>
<feature type="compositionally biased region" description="Basic and acidic residues" evidence="12">
    <location>
        <begin position="28"/>
        <end position="38"/>
    </location>
</feature>
<dbReference type="Proteomes" id="UP001186944">
    <property type="component" value="Unassembled WGS sequence"/>
</dbReference>
<evidence type="ECO:0000259" key="15">
    <source>
        <dbReference type="PROSITE" id="PS50929"/>
    </source>
</evidence>
<comment type="caution">
    <text evidence="16">The sequence shown here is derived from an EMBL/GenBank/DDBJ whole genome shotgun (WGS) entry which is preliminary data.</text>
</comment>
<keyword evidence="8" id="KW-1278">Translocase</keyword>
<dbReference type="GO" id="GO:0015421">
    <property type="term" value="F:ABC-type oligopeptide transporter activity"/>
    <property type="evidence" value="ECO:0007669"/>
    <property type="project" value="TreeGrafter"/>
</dbReference>
<dbReference type="SUPFAM" id="SSF52540">
    <property type="entry name" value="P-loop containing nucleoside triphosphate hydrolases"/>
    <property type="match status" value="2"/>
</dbReference>
<evidence type="ECO:0000256" key="9">
    <source>
        <dbReference type="ARBA" id="ARBA00022989"/>
    </source>
</evidence>
<evidence type="ECO:0000256" key="2">
    <source>
        <dbReference type="ARBA" id="ARBA00007577"/>
    </source>
</evidence>
<feature type="transmembrane region" description="Helical" evidence="13">
    <location>
        <begin position="917"/>
        <end position="934"/>
    </location>
</feature>
<sequence length="1358" mass="150128">MSVVEDEKPITTTNDVDTQRNPTMLENGHTDGHTDRHMINMSGTGDMDKTEKSVSTIDDINIDIKPTKFENGHANGHTDRQFIKNCSAIDNNAEWEPDSKSSKTVKRDKDSDISFLQLFRYSSALDRLVILIGSLFAVVTGSAIPLNLLIYGEVANEFILYDIAKDIANISSPNVTTMLDKSDLINSLDLLNRVRPYSLYFCLIGIGAMVASFISTMSFHWTMERQILVIRKRFFSSIMQQEIAWFDTHESGELSTRFSEDMHLIAEGLGDKIATMIQWTATFFIAFGIALISGWKLALAAMTFCPAIIIVGAIMTKWIRTMSIKESQAYASAGSIAEEAFSAIRTVTAFNGQEKECQRYNNNLKYASSNAAKKGFALGMGMSAFWFLLYGAFSVSFWYAVKLMQDGEAGFEPGSSLTVFMGVMIGSMSMGQAFPTLEVVGQAKGAARKVFAIIEQKSNINYSSDAGEKPNSIKGEIKFRNIHFSYPSRPDIKILRGLSLDVSLGKTVALVGSSGCGKSTVIQLLQRFYDPGQGQIMVDDRDIRNVNVCWLRQQIGVVSQEPVLFGTTISENIRYGRMDVTQAEITKAAKEANAHDFIKQLPQGYETLVGDRGTQLSGGQKQRIAIARALVRNPKILLLDEATSALDNESEAVVQTALEKAEVGRTTIVIAHRLSTIRNADLIYCMDSGQVQEYGTHEELMQKQGLYHQLVQLQEIWEANEEEGDEHSHLMSSHSSSKHHLFDKHSKFHHQMSHMSDTEVKVKPGADDEEEEEILEPVPIKKILSLNSPEWAIITVGCICCVIVGTIQPMFAIILGEFLNVFTLPSDEQNAMSIMLVSIIMGFSVVNAILRFLISYCFVKAGSNLTARIRTMAFESIIWQDMTFFDDERNRVGMLTTRLASDASLVQGATGSKIGQVLESISVISSSIVIAFYFSWKLSLVVLAFLPLMVIAGIVHGKIVAGFNKGGKKQLEEAGKICTEAIDNMRTVVSLTRERTFVDRYNGIVQTIFRSAIKKSLIQGFAVCFSQGIMFFAYAATFTMGAHMVENGEVEFQNVFRVFGAIIFGGMHVGRTGAHSPDFNKGRIAASRLFKIIESKPEINAKETTGEKLENFQGKVRLDGLRFTYPSRPDVEVLKGLTLNVNPGETIALVGSSGCGKSTTVQLVERFYDPSVGLVAADDVDIKELNLQWLRSQIGIVSQEPVLFDTSIAENISYGDNSRSVEMDEIITAARSANIHNFINSLPQGYETNVGDKGTQLSGGQKQRVAIARALIRNPKILLLDEATSALDSESERVVQDALDQARRGRTCIVIAHRLSTIQNADRIAIIHKGEVVELGTHAELLSKKGIYYKLSQHNTKK</sequence>
<evidence type="ECO:0000256" key="12">
    <source>
        <dbReference type="SAM" id="MobiDB-lite"/>
    </source>
</evidence>
<dbReference type="Gene3D" id="1.20.1560.10">
    <property type="entry name" value="ABC transporter type 1, transmembrane domain"/>
    <property type="match status" value="1"/>
</dbReference>
<evidence type="ECO:0000313" key="16">
    <source>
        <dbReference type="EMBL" id="KAK3108991.1"/>
    </source>
</evidence>
<comment type="similarity">
    <text evidence="2">Belongs to the ABC transporter superfamily. ABCB family. Multidrug resistance exporter (TC 3.A.1.201) subfamily.</text>
</comment>
<dbReference type="FunFam" id="1.20.1560.10:FF:000018">
    <property type="entry name" value="ATP-binding cassette subfamily B member 11"/>
    <property type="match status" value="1"/>
</dbReference>
<dbReference type="InterPro" id="IPR027417">
    <property type="entry name" value="P-loop_NTPase"/>
</dbReference>
<feature type="transmembrane region" description="Helical" evidence="13">
    <location>
        <begin position="419"/>
        <end position="440"/>
    </location>
</feature>
<keyword evidence="6" id="KW-0547">Nucleotide-binding</keyword>
<evidence type="ECO:0000256" key="3">
    <source>
        <dbReference type="ARBA" id="ARBA00022448"/>
    </source>
</evidence>
<feature type="transmembrane region" description="Helical" evidence="13">
    <location>
        <begin position="128"/>
        <end position="151"/>
    </location>
</feature>
<dbReference type="CDD" id="cd03249">
    <property type="entry name" value="ABC_MTABC3_MDL1_MDL2"/>
    <property type="match status" value="2"/>
</dbReference>
<evidence type="ECO:0000313" key="17">
    <source>
        <dbReference type="Proteomes" id="UP001186944"/>
    </source>
</evidence>
<comment type="subcellular location">
    <subcellularLocation>
        <location evidence="1">Membrane</location>
        <topology evidence="1">Multi-pass membrane protein</topology>
    </subcellularLocation>
</comment>
<feature type="transmembrane region" description="Helical" evidence="13">
    <location>
        <begin position="298"/>
        <end position="319"/>
    </location>
</feature>
<feature type="domain" description="ABC transporter" evidence="14">
    <location>
        <begin position="477"/>
        <end position="713"/>
    </location>
</feature>
<feature type="transmembrane region" description="Helical" evidence="13">
    <location>
        <begin position="197"/>
        <end position="223"/>
    </location>
</feature>
<dbReference type="CDD" id="cd18577">
    <property type="entry name" value="ABC_6TM_Pgp_ABCB1_D1_like"/>
    <property type="match status" value="1"/>
</dbReference>
<evidence type="ECO:0000256" key="13">
    <source>
        <dbReference type="SAM" id="Phobius"/>
    </source>
</evidence>
<dbReference type="GO" id="GO:0090374">
    <property type="term" value="P:oligopeptide export from mitochondrion"/>
    <property type="evidence" value="ECO:0007669"/>
    <property type="project" value="TreeGrafter"/>
</dbReference>